<evidence type="ECO:0000313" key="3">
    <source>
        <dbReference type="EMBL" id="MRS61177.1"/>
    </source>
</evidence>
<feature type="chain" id="PRO_5029727713" evidence="1">
    <location>
        <begin position="21"/>
        <end position="944"/>
    </location>
</feature>
<dbReference type="Gene3D" id="2.60.40.1120">
    <property type="entry name" value="Carboxypeptidase-like, regulatory domain"/>
    <property type="match status" value="1"/>
</dbReference>
<dbReference type="InterPro" id="IPR013784">
    <property type="entry name" value="Carb-bd-like_fold"/>
</dbReference>
<dbReference type="OrthoDB" id="1682379at2"/>
<dbReference type="Proteomes" id="UP000441754">
    <property type="component" value="Unassembled WGS sequence"/>
</dbReference>
<organism evidence="3 4">
    <name type="scientific">Larkinella terrae</name>
    <dbReference type="NCBI Taxonomy" id="2025311"/>
    <lineage>
        <taxon>Bacteria</taxon>
        <taxon>Pseudomonadati</taxon>
        <taxon>Bacteroidota</taxon>
        <taxon>Cytophagia</taxon>
        <taxon>Cytophagales</taxon>
        <taxon>Spirosomataceae</taxon>
        <taxon>Larkinella</taxon>
    </lineage>
</organism>
<keyword evidence="1" id="KW-0732">Signal</keyword>
<dbReference type="Pfam" id="PF14905">
    <property type="entry name" value="OMP_b-brl_3"/>
    <property type="match status" value="1"/>
</dbReference>
<evidence type="ECO:0000313" key="4">
    <source>
        <dbReference type="Proteomes" id="UP000441754"/>
    </source>
</evidence>
<feature type="domain" description="Outer membrane protein beta-barrel" evidence="2">
    <location>
        <begin position="468"/>
        <end position="805"/>
    </location>
</feature>
<protein>
    <submittedName>
        <fullName evidence="3">Outer membrane beta-barrel protein</fullName>
    </submittedName>
</protein>
<gene>
    <name evidence="3" type="ORF">GJJ30_07730</name>
</gene>
<evidence type="ECO:0000256" key="1">
    <source>
        <dbReference type="SAM" id="SignalP"/>
    </source>
</evidence>
<evidence type="ECO:0000259" key="2">
    <source>
        <dbReference type="Pfam" id="PF14905"/>
    </source>
</evidence>
<accession>A0A7K0EH97</accession>
<dbReference type="SUPFAM" id="SSF49452">
    <property type="entry name" value="Starch-binding domain-like"/>
    <property type="match status" value="1"/>
</dbReference>
<feature type="signal peptide" evidence="1">
    <location>
        <begin position="1"/>
        <end position="20"/>
    </location>
</feature>
<dbReference type="RefSeq" id="WP_154174582.1">
    <property type="nucleotide sequence ID" value="NZ_WJXZ01000004.1"/>
</dbReference>
<dbReference type="InterPro" id="IPR041700">
    <property type="entry name" value="OMP_b-brl_3"/>
</dbReference>
<proteinExistence type="predicted"/>
<dbReference type="SUPFAM" id="SSF56935">
    <property type="entry name" value="Porins"/>
    <property type="match status" value="1"/>
</dbReference>
<dbReference type="Pfam" id="PF13620">
    <property type="entry name" value="CarboxypepD_reg"/>
    <property type="match status" value="1"/>
</dbReference>
<dbReference type="EMBL" id="WJXZ01000004">
    <property type="protein sequence ID" value="MRS61177.1"/>
    <property type="molecule type" value="Genomic_DNA"/>
</dbReference>
<name>A0A7K0EH97_9BACT</name>
<comment type="caution">
    <text evidence="3">The sequence shown here is derived from an EMBL/GenBank/DDBJ whole genome shotgun (WGS) entry which is preliminary data.</text>
</comment>
<dbReference type="AlphaFoldDB" id="A0A7K0EH97"/>
<sequence length="944" mass="105936">MKKILLLLLLTVCCCSVVFAQQSARISIRGSITDTSKAAMPGATVMLLTPKDSALVNFGRTNDKGAFEFRNVKRATYILKVSYVGFLPLQVEVNPEAGDVTDLGALSIKPIQKELLEVVIKTAKAPLTIRGDTVEYNASSFKVPPGSTVEELLRKLPGMQVDQDGNIKAQGEDVKKVTVDGKTFFGSDPKLATKNLPADAISKVQVFNDKTEAAKTTGIDDGKREKAVNLELKESHRKGGFGKITAGVGTKDRFQLRGNYNRFNTKEQMSVIGLGNNINQTGLSFDDYQDFRGSQSFNWEDQGDFGFYSGGVYFFGGDDGMGVPITGGGSNNRGFSRNYAGGANYNYDTKKTKLSSNYFYNQSGLTLNSDLEKETFLPNSSFLNTDHKSQGSLTRNHRGSARFEQKIDSLNTLVLIGNLRANNGNTTLFSDQNFFQGANHEKRTSQTLFDNRNQFNGFQLATTAIFRHSFRKKGRNFAASVAYNVNDTDGSAQQRSTNTYFNDTTATGAPTIFRINQDNVTNSLRTEIKSSLDYIEPLSKTTFWETFYNFSLRNDKVDRDVFDVGDQGSVRNNTLSRYYTNDFTYNRVGSLIRYSDKGFNVSGGLAALWFHQAGKFASDQASSNFTKVDRSYFSLVPNVSLNFNRKNKRFNAGYNVNVSQPQTSDLQPVVDNSNPRFIREGNPDLLPSLTHRVSGGFGIFDPGSFVNVFINLNYGYNINQIVYNQTIDTLLVTTTKPVNISGGTTKGGSVYFSFPLKKTKAVLNTSFYTNLNKFPTYINNALNQTNSNNYNMYASLDLTPSDKFTFYPTFNFSITDTKYSVNTAQNLKIYNYNYGGNMNVMLPKGMFFNARMSYMIYKNPKFDFRQELPILNLSVYKLFLKDNKAEVRLSAYDVFNKNRGISQQAYQNYVQTERIQTLARYFMLSFSYNIRGLKSQMRQNNYIY</sequence>
<keyword evidence="4" id="KW-1185">Reference proteome</keyword>
<reference evidence="3 4" key="1">
    <citation type="journal article" date="2018" name="Antonie Van Leeuwenhoek">
        <title>Larkinella terrae sp. nov., isolated from soil on Jeju Island, South Korea.</title>
        <authorList>
            <person name="Ten L.N."/>
            <person name="Jeon J."/>
            <person name="Park S.J."/>
            <person name="Park S."/>
            <person name="Lee S.Y."/>
            <person name="Kim M.K."/>
            <person name="Jung H.Y."/>
        </authorList>
    </citation>
    <scope>NUCLEOTIDE SEQUENCE [LARGE SCALE GENOMIC DNA]</scope>
    <source>
        <strain evidence="3 4">KCTC 52001</strain>
    </source>
</reference>
<dbReference type="GO" id="GO:0030246">
    <property type="term" value="F:carbohydrate binding"/>
    <property type="evidence" value="ECO:0007669"/>
    <property type="project" value="InterPro"/>
</dbReference>